<dbReference type="EMBL" id="JAVFWL010000005">
    <property type="protein sequence ID" value="KAK6755640.1"/>
    <property type="molecule type" value="Genomic_DNA"/>
</dbReference>
<dbReference type="SUPFAM" id="SSF52540">
    <property type="entry name" value="P-loop containing nucleoside triphosphate hydrolases"/>
    <property type="match status" value="1"/>
</dbReference>
<evidence type="ECO:0000313" key="2">
    <source>
        <dbReference type="Proteomes" id="UP001303046"/>
    </source>
</evidence>
<dbReference type="Gene3D" id="3.40.50.300">
    <property type="entry name" value="P-loop containing nucleotide triphosphate hydrolases"/>
    <property type="match status" value="1"/>
</dbReference>
<comment type="caution">
    <text evidence="1">The sequence shown here is derived from an EMBL/GenBank/DDBJ whole genome shotgun (WGS) entry which is preliminary data.</text>
</comment>
<protein>
    <submittedName>
        <fullName evidence="1">Uncharacterized protein</fullName>
    </submittedName>
</protein>
<keyword evidence="2" id="KW-1185">Reference proteome</keyword>
<organism evidence="1 2">
    <name type="scientific">Necator americanus</name>
    <name type="common">Human hookworm</name>
    <dbReference type="NCBI Taxonomy" id="51031"/>
    <lineage>
        <taxon>Eukaryota</taxon>
        <taxon>Metazoa</taxon>
        <taxon>Ecdysozoa</taxon>
        <taxon>Nematoda</taxon>
        <taxon>Chromadorea</taxon>
        <taxon>Rhabditida</taxon>
        <taxon>Rhabditina</taxon>
        <taxon>Rhabditomorpha</taxon>
        <taxon>Strongyloidea</taxon>
        <taxon>Ancylostomatidae</taxon>
        <taxon>Bunostominae</taxon>
        <taxon>Necator</taxon>
    </lineage>
</organism>
<dbReference type="InterPro" id="IPR027417">
    <property type="entry name" value="P-loop_NTPase"/>
</dbReference>
<evidence type="ECO:0000313" key="1">
    <source>
        <dbReference type="EMBL" id="KAK6755640.1"/>
    </source>
</evidence>
<proteinExistence type="predicted"/>
<gene>
    <name evidence="1" type="primary">Necator_chrV.g18965</name>
    <name evidence="1" type="ORF">RB195_014174</name>
</gene>
<name>A0ABR1E050_NECAM</name>
<reference evidence="1 2" key="1">
    <citation type="submission" date="2023-08" db="EMBL/GenBank/DDBJ databases">
        <title>A Necator americanus chromosomal reference genome.</title>
        <authorList>
            <person name="Ilik V."/>
            <person name="Petrzelkova K.J."/>
            <person name="Pardy F."/>
            <person name="Fuh T."/>
            <person name="Niatou-Singa F.S."/>
            <person name="Gouil Q."/>
            <person name="Baker L."/>
            <person name="Ritchie M.E."/>
            <person name="Jex A.R."/>
            <person name="Gazzola D."/>
            <person name="Li H."/>
            <person name="Toshio Fujiwara R."/>
            <person name="Zhan B."/>
            <person name="Aroian R.V."/>
            <person name="Pafco B."/>
            <person name="Schwarz E.M."/>
        </authorList>
    </citation>
    <scope>NUCLEOTIDE SEQUENCE [LARGE SCALE GENOMIC DNA]</scope>
    <source>
        <strain evidence="1 2">Aroian</strain>
        <tissue evidence="1">Whole animal</tissue>
    </source>
</reference>
<dbReference type="Proteomes" id="UP001303046">
    <property type="component" value="Unassembled WGS sequence"/>
</dbReference>
<sequence>MWIVGANTLTHATVRRADLDSQFKNLRVVFDISGWHNRSVERLAHEHGRPINEDVLFDIVVRLTKASAAANPVNEHISRMRFIDNFVRGSVVLAIMDRDVVVTIHDRDVTLSTEQHEAIALGAGSIPTTAIQAAFGTGKTLVGAIIAAQWAAGGAPVLATASTNTAVAQSTQTMLSLSACRDVLRFVADSVAQENLTPTPVDLNKILISLGETYADVLSDAERNACYRFTAGS</sequence>
<accession>A0ABR1E050</accession>